<keyword evidence="1" id="KW-0732">Signal</keyword>
<dbReference type="SUPFAM" id="SSF51126">
    <property type="entry name" value="Pectin lyase-like"/>
    <property type="match status" value="1"/>
</dbReference>
<dbReference type="Proteomes" id="UP000293347">
    <property type="component" value="Unassembled WGS sequence"/>
</dbReference>
<dbReference type="InterPro" id="IPR039448">
    <property type="entry name" value="Beta_helix"/>
</dbReference>
<sequence length="378" mass="41630">MMSCPVKNLLIMMCLLAVAFGCYAQSDGYVYKPVPAEYLERKIPSSLVQKADQLKRRAFPIESVLPINYVTDGTIDYTRYVQAAMDAHLIVLMPDFPVLVNDSGLNVRTGQSIIFNTLSKIVLVPSRLNTYEILRVHNADNVFIYQPVITGDKGKHLDTLGQWGMGIAIRASENVVLVKPQISKCWGDGIYIGQLNKKPARNITIIEPLLDDNRRNGLSVTAVNGLKIIGGVISNSNGQNPKSGIDIEPNHNHDVIDSITISETVTFNHASYGIVISLQHLLGRASGKSNITLIKTIDDSSGIGLGIIGKPLDGVLDGRIRISGPALLNNRKMPIRLPLRPFGLKVELSGLMIETPFKYYKTDRIKAILKKKHNIIVQ</sequence>
<dbReference type="Gene3D" id="2.160.20.10">
    <property type="entry name" value="Single-stranded right-handed beta-helix, Pectin lyase-like"/>
    <property type="match status" value="1"/>
</dbReference>
<dbReference type="InterPro" id="IPR011050">
    <property type="entry name" value="Pectin_lyase_fold/virulence"/>
</dbReference>
<proteinExistence type="predicted"/>
<evidence type="ECO:0000256" key="1">
    <source>
        <dbReference type="SAM" id="SignalP"/>
    </source>
</evidence>
<accession>A0A4R0N9E3</accession>
<dbReference type="Pfam" id="PF13229">
    <property type="entry name" value="Beta_helix"/>
    <property type="match status" value="1"/>
</dbReference>
<dbReference type="InterPro" id="IPR012334">
    <property type="entry name" value="Pectin_lyas_fold"/>
</dbReference>
<feature type="chain" id="PRO_5020203120" evidence="1">
    <location>
        <begin position="25"/>
        <end position="378"/>
    </location>
</feature>
<protein>
    <submittedName>
        <fullName evidence="3">Right-handed parallel beta-helix repeat-containing protein</fullName>
    </submittedName>
</protein>
<dbReference type="OrthoDB" id="253409at2"/>
<feature type="signal peptide" evidence="1">
    <location>
        <begin position="1"/>
        <end position="24"/>
    </location>
</feature>
<evidence type="ECO:0000259" key="2">
    <source>
        <dbReference type="Pfam" id="PF13229"/>
    </source>
</evidence>
<reference evidence="3 4" key="1">
    <citation type="submission" date="2019-02" db="EMBL/GenBank/DDBJ databases">
        <title>Pedobacter sp. RP-1-14 sp. nov., isolated from Arctic soil.</title>
        <authorList>
            <person name="Dahal R.H."/>
        </authorList>
    </citation>
    <scope>NUCLEOTIDE SEQUENCE [LARGE SCALE GENOMIC DNA]</scope>
    <source>
        <strain evidence="3 4">RP-1-14</strain>
    </source>
</reference>
<organism evidence="3 4">
    <name type="scientific">Pedobacter psychroterrae</name>
    <dbReference type="NCBI Taxonomy" id="2530453"/>
    <lineage>
        <taxon>Bacteria</taxon>
        <taxon>Pseudomonadati</taxon>
        <taxon>Bacteroidota</taxon>
        <taxon>Sphingobacteriia</taxon>
        <taxon>Sphingobacteriales</taxon>
        <taxon>Sphingobacteriaceae</taxon>
        <taxon>Pedobacter</taxon>
    </lineage>
</organism>
<comment type="caution">
    <text evidence="3">The sequence shown here is derived from an EMBL/GenBank/DDBJ whole genome shotgun (WGS) entry which is preliminary data.</text>
</comment>
<dbReference type="AlphaFoldDB" id="A0A4R0N9E3"/>
<feature type="domain" description="Right handed beta helix" evidence="2">
    <location>
        <begin position="102"/>
        <end position="246"/>
    </location>
</feature>
<name>A0A4R0N9E3_9SPHI</name>
<evidence type="ECO:0000313" key="3">
    <source>
        <dbReference type="EMBL" id="TCC96819.1"/>
    </source>
</evidence>
<keyword evidence="4" id="KW-1185">Reference proteome</keyword>
<dbReference type="PROSITE" id="PS51257">
    <property type="entry name" value="PROKAR_LIPOPROTEIN"/>
    <property type="match status" value="1"/>
</dbReference>
<dbReference type="EMBL" id="SJSL01000010">
    <property type="protein sequence ID" value="TCC96819.1"/>
    <property type="molecule type" value="Genomic_DNA"/>
</dbReference>
<gene>
    <name evidence="3" type="ORF">EZ437_20755</name>
</gene>
<evidence type="ECO:0000313" key="4">
    <source>
        <dbReference type="Proteomes" id="UP000293347"/>
    </source>
</evidence>